<evidence type="ECO:0000313" key="3">
    <source>
        <dbReference type="Proteomes" id="UP000291758"/>
    </source>
</evidence>
<accession>A0A4V0YE42</accession>
<dbReference type="EMBL" id="CP035495">
    <property type="protein sequence ID" value="QAY62901.1"/>
    <property type="molecule type" value="Genomic_DNA"/>
</dbReference>
<feature type="region of interest" description="Disordered" evidence="1">
    <location>
        <begin position="51"/>
        <end position="75"/>
    </location>
</feature>
<dbReference type="AlphaFoldDB" id="A0A4V0YE42"/>
<dbReference type="Proteomes" id="UP000291758">
    <property type="component" value="Chromosome"/>
</dbReference>
<name>A0A4V0YE42_9MICO</name>
<feature type="compositionally biased region" description="Basic residues" evidence="1">
    <location>
        <begin position="61"/>
        <end position="75"/>
    </location>
</feature>
<evidence type="ECO:0000313" key="2">
    <source>
        <dbReference type="EMBL" id="QAY62901.1"/>
    </source>
</evidence>
<sequence>MTGLADRLPPDVAERLAALTERPHNSVRDRLVQAAADARCALCLDRLDEPAPACAGQHVGPARRKRPAHGARRSR</sequence>
<dbReference type="RefSeq" id="WP_129203488.1">
    <property type="nucleotide sequence ID" value="NZ_CP035495.1"/>
</dbReference>
<dbReference type="KEGG" id="xyl:ET495_06185"/>
<gene>
    <name evidence="2" type="ORF">ET495_06185</name>
</gene>
<keyword evidence="3" id="KW-1185">Reference proteome</keyword>
<evidence type="ECO:0000256" key="1">
    <source>
        <dbReference type="SAM" id="MobiDB-lite"/>
    </source>
</evidence>
<proteinExistence type="predicted"/>
<protein>
    <submittedName>
        <fullName evidence="2">Uncharacterized protein</fullName>
    </submittedName>
</protein>
<reference evidence="2 3" key="1">
    <citation type="submission" date="2019-01" db="EMBL/GenBank/DDBJ databases">
        <title>Genome sequencing of strain 2JSPR-7.</title>
        <authorList>
            <person name="Heo J."/>
            <person name="Kim S.-J."/>
            <person name="Kim J.-S."/>
            <person name="Hong S.-B."/>
            <person name="Kwon S.-W."/>
        </authorList>
    </citation>
    <scope>NUCLEOTIDE SEQUENCE [LARGE SCALE GENOMIC DNA]</scope>
    <source>
        <strain evidence="2 3">2JSPR-7</strain>
    </source>
</reference>
<organism evidence="2 3">
    <name type="scientific">Xylanimonas allomyrinae</name>
    <dbReference type="NCBI Taxonomy" id="2509459"/>
    <lineage>
        <taxon>Bacteria</taxon>
        <taxon>Bacillati</taxon>
        <taxon>Actinomycetota</taxon>
        <taxon>Actinomycetes</taxon>
        <taxon>Micrococcales</taxon>
        <taxon>Promicromonosporaceae</taxon>
        <taxon>Xylanimonas</taxon>
    </lineage>
</organism>